<accession>A0AAD9JBR3</accession>
<organism evidence="2 3">
    <name type="scientific">Paralvinella palmiformis</name>
    <dbReference type="NCBI Taxonomy" id="53620"/>
    <lineage>
        <taxon>Eukaryota</taxon>
        <taxon>Metazoa</taxon>
        <taxon>Spiralia</taxon>
        <taxon>Lophotrochozoa</taxon>
        <taxon>Annelida</taxon>
        <taxon>Polychaeta</taxon>
        <taxon>Sedentaria</taxon>
        <taxon>Canalipalpata</taxon>
        <taxon>Terebellida</taxon>
        <taxon>Terebelliformia</taxon>
        <taxon>Alvinellidae</taxon>
        <taxon>Paralvinella</taxon>
    </lineage>
</organism>
<dbReference type="Proteomes" id="UP001208570">
    <property type="component" value="Unassembled WGS sequence"/>
</dbReference>
<protein>
    <recommendedName>
        <fullName evidence="1">SUEL-type lectin domain-containing protein</fullName>
    </recommendedName>
</protein>
<dbReference type="InterPro" id="IPR000922">
    <property type="entry name" value="Lectin_gal-bd_dom"/>
</dbReference>
<evidence type="ECO:0000259" key="1">
    <source>
        <dbReference type="Pfam" id="PF02140"/>
    </source>
</evidence>
<dbReference type="EMBL" id="JAODUP010000432">
    <property type="protein sequence ID" value="KAK2149897.1"/>
    <property type="molecule type" value="Genomic_DNA"/>
</dbReference>
<gene>
    <name evidence="2" type="ORF">LSH36_432g00034</name>
</gene>
<evidence type="ECO:0000313" key="3">
    <source>
        <dbReference type="Proteomes" id="UP001208570"/>
    </source>
</evidence>
<dbReference type="CDD" id="cd22823">
    <property type="entry name" value="Gal_Rha_Lectin"/>
    <property type="match status" value="1"/>
</dbReference>
<dbReference type="Pfam" id="PF02140">
    <property type="entry name" value="SUEL_Lectin"/>
    <property type="match status" value="1"/>
</dbReference>
<dbReference type="GO" id="GO:0030246">
    <property type="term" value="F:carbohydrate binding"/>
    <property type="evidence" value="ECO:0007669"/>
    <property type="project" value="InterPro"/>
</dbReference>
<keyword evidence="3" id="KW-1185">Reference proteome</keyword>
<dbReference type="PANTHER" id="PTHR46780">
    <property type="entry name" value="PROTEIN EVA-1"/>
    <property type="match status" value="1"/>
</dbReference>
<name>A0AAD9JBR3_9ANNE</name>
<dbReference type="Gene3D" id="2.60.120.740">
    <property type="match status" value="1"/>
</dbReference>
<dbReference type="InterPro" id="IPR043159">
    <property type="entry name" value="Lectin_gal-bd_sf"/>
</dbReference>
<reference evidence="2" key="1">
    <citation type="journal article" date="2023" name="Mol. Biol. Evol.">
        <title>Third-Generation Sequencing Reveals the Adaptive Role of the Epigenome in Three Deep-Sea Polychaetes.</title>
        <authorList>
            <person name="Perez M."/>
            <person name="Aroh O."/>
            <person name="Sun Y."/>
            <person name="Lan Y."/>
            <person name="Juniper S.K."/>
            <person name="Young C.R."/>
            <person name="Angers B."/>
            <person name="Qian P.Y."/>
        </authorList>
    </citation>
    <scope>NUCLEOTIDE SEQUENCE</scope>
    <source>
        <strain evidence="2">P08H-3</strain>
    </source>
</reference>
<evidence type="ECO:0000313" key="2">
    <source>
        <dbReference type="EMBL" id="KAK2149897.1"/>
    </source>
</evidence>
<feature type="domain" description="SUEL-type lectin" evidence="1">
    <location>
        <begin position="15"/>
        <end position="97"/>
    </location>
</feature>
<sequence length="377" mass="41307">MITREVCHLETFEASCPKLHVILVEQALYGSMELNRCITTAFGYEGCQADVLPLLDRECSGRERCSFSVTKLHGRQYGGANICPAELTSYLFIRYTCREVLGCDTLTCQSSGLLAPQSSDMGTLGSEVTLTTGCGSPSCPWLLEAQPGQLFNLTLIDLWPRNQAFVDVTDVPGPYCHRYASISEDGYTAKDVTSCGADYRRQTNVYHSHTNRLSISVYEPRTDGASMRFLITYRVIRCPDMEGPADAVVTRHGDQMKVKCTNSAKSWTLVCQGTAWVGEIGICDSAQTGAVDRAGRSSPFGIWKGGTGSVGKGGRDDTTGTVRYKDGHMKYDKGRTIKPTGDYRLAERPLVADYVTKLITKGLQILNNCAMMTTSKP</sequence>
<dbReference type="AlphaFoldDB" id="A0AAD9JBR3"/>
<comment type="caution">
    <text evidence="2">The sequence shown here is derived from an EMBL/GenBank/DDBJ whole genome shotgun (WGS) entry which is preliminary data.</text>
</comment>
<proteinExistence type="predicted"/>